<organism evidence="3 4">
    <name type="scientific">[Clostridium] aminophilum</name>
    <dbReference type="NCBI Taxonomy" id="1526"/>
    <lineage>
        <taxon>Bacteria</taxon>
        <taxon>Bacillati</taxon>
        <taxon>Bacillota</taxon>
        <taxon>Clostridia</taxon>
        <taxon>Lachnospirales</taxon>
        <taxon>Lachnospiraceae</taxon>
    </lineage>
</organism>
<dbReference type="AlphaFoldDB" id="A0A1I6JRH4"/>
<feature type="region of interest" description="Disordered" evidence="1">
    <location>
        <begin position="536"/>
        <end position="661"/>
    </location>
</feature>
<dbReference type="Pfam" id="PF14262">
    <property type="entry name" value="Cthe_2159"/>
    <property type="match status" value="1"/>
</dbReference>
<feature type="compositionally biased region" description="Acidic residues" evidence="1">
    <location>
        <begin position="361"/>
        <end position="370"/>
    </location>
</feature>
<evidence type="ECO:0000313" key="4">
    <source>
        <dbReference type="Proteomes" id="UP000214760"/>
    </source>
</evidence>
<evidence type="ECO:0000313" key="3">
    <source>
        <dbReference type="EMBL" id="SFR81584.1"/>
    </source>
</evidence>
<feature type="transmembrane region" description="Helical" evidence="2">
    <location>
        <begin position="676"/>
        <end position="693"/>
    </location>
</feature>
<protein>
    <recommendedName>
        <fullName evidence="5">Carbohydrate-binding domain-containing protein</fullName>
    </recommendedName>
</protein>
<evidence type="ECO:0000256" key="1">
    <source>
        <dbReference type="SAM" id="MobiDB-lite"/>
    </source>
</evidence>
<keyword evidence="2" id="KW-0472">Membrane</keyword>
<dbReference type="EMBL" id="FOZC01000010">
    <property type="protein sequence ID" value="SFR81584.1"/>
    <property type="molecule type" value="Genomic_DNA"/>
</dbReference>
<gene>
    <name evidence="3" type="ORF">SAMN02910262_01840</name>
</gene>
<dbReference type="Proteomes" id="UP000214760">
    <property type="component" value="Unassembled WGS sequence"/>
</dbReference>
<feature type="region of interest" description="Disordered" evidence="1">
    <location>
        <begin position="287"/>
        <end position="377"/>
    </location>
</feature>
<reference evidence="3 4" key="1">
    <citation type="submission" date="2016-10" db="EMBL/GenBank/DDBJ databases">
        <authorList>
            <person name="de Groot N.N."/>
        </authorList>
    </citation>
    <scope>NUCLEOTIDE SEQUENCE [LARGE SCALE GENOMIC DNA]</scope>
    <source>
        <strain evidence="3 4">F</strain>
    </source>
</reference>
<feature type="compositionally biased region" description="Polar residues" evidence="1">
    <location>
        <begin position="611"/>
        <end position="632"/>
    </location>
</feature>
<dbReference type="RefSeq" id="WP_031473435.1">
    <property type="nucleotide sequence ID" value="NZ_FOZC01000010.1"/>
</dbReference>
<feature type="compositionally biased region" description="Basic and acidic residues" evidence="1">
    <location>
        <begin position="598"/>
        <end position="609"/>
    </location>
</feature>
<evidence type="ECO:0008006" key="5">
    <source>
        <dbReference type="Google" id="ProtNLM"/>
    </source>
</evidence>
<accession>A0A1I6JRH4</accession>
<feature type="compositionally biased region" description="Low complexity" evidence="1">
    <location>
        <begin position="652"/>
        <end position="661"/>
    </location>
</feature>
<proteinExistence type="predicted"/>
<evidence type="ECO:0000256" key="2">
    <source>
        <dbReference type="SAM" id="Phobius"/>
    </source>
</evidence>
<feature type="compositionally biased region" description="Gly residues" evidence="1">
    <location>
        <begin position="294"/>
        <end position="308"/>
    </location>
</feature>
<keyword evidence="2" id="KW-0812">Transmembrane</keyword>
<sequence length="696" mass="71508">MSKNKLIDRICIVATILAMVITILFINGESLGLKKMVDADSDLAETSGGFTENDLNSAWDTASAVTITLEGSSGTVSGDGAYFLNGDLVIATPGKYVISGTLDDGSIIVDFDQKAKVWILLDGVDITCSDDACLRVNEADKVFLTLAEGSENRMHSGAEYSEEALSDGTGGVIYAHDDLTINGSGALTIEGDYKHGIEANDDLVIAGGTIGVTCVQDGFHVNDSLKITGASITVNAGDDALHCDTEITIKSGTILLESCYEGIEAPTVTIDGGDITIYPTDDGINANGGENSFGMGGGPGGGPVGGMGMPPEMQDSAQKSAGEQDTAGTNETVADAAATPERTGMRTSQQVQKDENTESASDSDNEDDDVQPTITINGGTVTIINETGMDADGIDSNGDIIINGGTVFVSLSGSGPNNALDYGSENGGTCQINGGTVIACGGSTMLEEVSADSGQCSLVYVPEESAAAGSIVSILSASGETVLSREIPLEATALTLSSPELEQGQTYTVVISSVGKEDITTEVTFDEKVQSINVSGNAGFGGRAQMGGVPFGEADGAADSENSSESGFPQRGSFRGMRNFQTDETGAAPDSESAGENEIQKRGRFRFGETDGTSDSQDTSAGDPSQMGSLQSGDMGRMGEKTPGGAEGAQNTESADSADSTESAANTIMDYDPQTWAWMGACAVAIIAGIIFVKKY</sequence>
<dbReference type="InterPro" id="IPR025584">
    <property type="entry name" value="Cthe_2159"/>
</dbReference>
<name>A0A1I6JRH4_9FIRM</name>
<feature type="compositionally biased region" description="Polar residues" evidence="1">
    <location>
        <begin position="315"/>
        <end position="332"/>
    </location>
</feature>
<feature type="transmembrane region" description="Helical" evidence="2">
    <location>
        <begin position="7"/>
        <end position="26"/>
    </location>
</feature>
<keyword evidence="2" id="KW-1133">Transmembrane helix</keyword>